<dbReference type="InterPro" id="IPR005467">
    <property type="entry name" value="His_kinase_dom"/>
</dbReference>
<gene>
    <name evidence="12" type="ORF">ABB25_00020</name>
</gene>
<evidence type="ECO:0000256" key="6">
    <source>
        <dbReference type="ARBA" id="ARBA00022777"/>
    </source>
</evidence>
<dbReference type="InterPro" id="IPR036097">
    <property type="entry name" value="HisK_dim/P_sf"/>
</dbReference>
<dbReference type="CDD" id="cd00082">
    <property type="entry name" value="HisKA"/>
    <property type="match status" value="1"/>
</dbReference>
<name>A0A0R0BU29_9GAMM</name>
<feature type="modified residue" description="4-aspartylphosphate" evidence="9">
    <location>
        <position position="437"/>
    </location>
</feature>
<dbReference type="OrthoDB" id="9776727at2"/>
<dbReference type="SMART" id="SM00448">
    <property type="entry name" value="REC"/>
    <property type="match status" value="2"/>
</dbReference>
<keyword evidence="13" id="KW-1185">Reference proteome</keyword>
<dbReference type="Gene3D" id="3.30.565.10">
    <property type="entry name" value="Histidine kinase-like ATPase, C-terminal domain"/>
    <property type="match status" value="1"/>
</dbReference>
<evidence type="ECO:0000313" key="12">
    <source>
        <dbReference type="EMBL" id="KRG61020.1"/>
    </source>
</evidence>
<comment type="caution">
    <text evidence="12">The sequence shown here is derived from an EMBL/GenBank/DDBJ whole genome shotgun (WGS) entry which is preliminary data.</text>
</comment>
<organism evidence="12 13">
    <name type="scientific">Stenotrophomonas koreensis</name>
    <dbReference type="NCBI Taxonomy" id="266128"/>
    <lineage>
        <taxon>Bacteria</taxon>
        <taxon>Pseudomonadati</taxon>
        <taxon>Pseudomonadota</taxon>
        <taxon>Gammaproteobacteria</taxon>
        <taxon>Lysobacterales</taxon>
        <taxon>Lysobacteraceae</taxon>
        <taxon>Stenotrophomonas</taxon>
    </lineage>
</organism>
<dbReference type="InterPro" id="IPR004358">
    <property type="entry name" value="Sig_transdc_His_kin-like_C"/>
</dbReference>
<keyword evidence="3 9" id="KW-0597">Phosphoprotein</keyword>
<evidence type="ECO:0000259" key="10">
    <source>
        <dbReference type="PROSITE" id="PS50109"/>
    </source>
</evidence>
<dbReference type="GO" id="GO:0000155">
    <property type="term" value="F:phosphorelay sensor kinase activity"/>
    <property type="evidence" value="ECO:0007669"/>
    <property type="project" value="InterPro"/>
</dbReference>
<dbReference type="SUPFAM" id="SSF52172">
    <property type="entry name" value="CheY-like"/>
    <property type="match status" value="2"/>
</dbReference>
<dbReference type="SUPFAM" id="SSF55874">
    <property type="entry name" value="ATPase domain of HSP90 chaperone/DNA topoisomerase II/histidine kinase"/>
    <property type="match status" value="1"/>
</dbReference>
<dbReference type="RefSeq" id="WP_057661867.1">
    <property type="nucleotide sequence ID" value="NZ_LDJH01000001.1"/>
</dbReference>
<evidence type="ECO:0000256" key="7">
    <source>
        <dbReference type="ARBA" id="ARBA00022840"/>
    </source>
</evidence>
<reference evidence="12 13" key="1">
    <citation type="submission" date="2015-05" db="EMBL/GenBank/DDBJ databases">
        <title>Genome sequencing and analysis of members of genus Stenotrophomonas.</title>
        <authorList>
            <person name="Patil P.P."/>
            <person name="Midha S."/>
            <person name="Patil P.B."/>
        </authorList>
    </citation>
    <scope>NUCLEOTIDE SEQUENCE [LARGE SCALE GENOMIC DNA]</scope>
    <source>
        <strain evidence="12 13">DSM 17805</strain>
    </source>
</reference>
<evidence type="ECO:0000256" key="9">
    <source>
        <dbReference type="PROSITE-ProRule" id="PRU00169"/>
    </source>
</evidence>
<dbReference type="STRING" id="266128.ABB25_00020"/>
<dbReference type="CDD" id="cd00156">
    <property type="entry name" value="REC"/>
    <property type="match status" value="1"/>
</dbReference>
<dbReference type="Pfam" id="PF00072">
    <property type="entry name" value="Response_reg"/>
    <property type="match status" value="2"/>
</dbReference>
<dbReference type="PROSITE" id="PS50109">
    <property type="entry name" value="HIS_KIN"/>
    <property type="match status" value="1"/>
</dbReference>
<dbReference type="GO" id="GO:0005524">
    <property type="term" value="F:ATP binding"/>
    <property type="evidence" value="ECO:0007669"/>
    <property type="project" value="UniProtKB-KW"/>
</dbReference>
<feature type="domain" description="Histidine kinase" evidence="10">
    <location>
        <begin position="158"/>
        <end position="368"/>
    </location>
</feature>
<dbReference type="Gene3D" id="3.40.50.2300">
    <property type="match status" value="2"/>
</dbReference>
<dbReference type="EMBL" id="LDJH01000001">
    <property type="protein sequence ID" value="KRG61020.1"/>
    <property type="molecule type" value="Genomic_DNA"/>
</dbReference>
<dbReference type="Gene3D" id="1.10.287.130">
    <property type="match status" value="1"/>
</dbReference>
<dbReference type="InterPro" id="IPR003594">
    <property type="entry name" value="HATPase_dom"/>
</dbReference>
<dbReference type="InterPro" id="IPR011006">
    <property type="entry name" value="CheY-like_superfamily"/>
</dbReference>
<dbReference type="SMART" id="SM00388">
    <property type="entry name" value="HisKA"/>
    <property type="match status" value="1"/>
</dbReference>
<keyword evidence="7" id="KW-0067">ATP-binding</keyword>
<dbReference type="PANTHER" id="PTHR43065">
    <property type="entry name" value="SENSOR HISTIDINE KINASE"/>
    <property type="match status" value="1"/>
</dbReference>
<dbReference type="PANTHER" id="PTHR43065:SF10">
    <property type="entry name" value="PEROXIDE STRESS-ACTIVATED HISTIDINE KINASE MAK3"/>
    <property type="match status" value="1"/>
</dbReference>
<evidence type="ECO:0000256" key="5">
    <source>
        <dbReference type="ARBA" id="ARBA00022741"/>
    </source>
</evidence>
<feature type="domain" description="Response regulatory" evidence="11">
    <location>
        <begin position="12"/>
        <end position="128"/>
    </location>
</feature>
<dbReference type="PRINTS" id="PR00344">
    <property type="entry name" value="BCTRLSENSOR"/>
</dbReference>
<keyword evidence="4" id="KW-0808">Transferase</keyword>
<sequence>MPLNGPALGHLQILLVEDSAEDAELICDMLEQAGVAASFQRVDDEDGLVEVLSSGRCDIVLSDLSMPGFCGMRALELVRELHPRMPFVFVSGTIGEEMAVQALQQGAADYILKHSPGRLPSAVARAVREARSEAERARVEAELMRAQRLESMSLIAAGLSHDLRNILQPLLIVPDLLKTRSDDPRIHQLADVISECGLRGSEMAESMLSFVRGSRRSSERIEVERLFNAVDLLLRGSLPSKVELHTELKGSGLALDGNFTELQQVLLNLALNAIQAMPEGGRLQLLAEPVTDVDGCAQLCIRVIDTGIGMPSDVMERLFSPFFTTKATGTGLGLMSCKRIIEGLQGSIQVTSQVGEGSQFDLLLPISGGGAVRSESIGDLPVGNGQAVLVVDNIATRLSLLGNALSSQGYRLSMASDGAGALHHVQQHGLPEAVVIDTALPLMPASQLLRELRALGFSGPALLLEDPAQPVDPAALADSGPLHCLRKPLEMQHVFRAVDAMLAEAANASAPA</sequence>
<dbReference type="AlphaFoldDB" id="A0A0R0BU29"/>
<feature type="modified residue" description="4-aspartylphosphate" evidence="9">
    <location>
        <position position="63"/>
    </location>
</feature>
<dbReference type="SMART" id="SM00387">
    <property type="entry name" value="HATPase_c"/>
    <property type="match status" value="1"/>
</dbReference>
<dbReference type="Proteomes" id="UP000051254">
    <property type="component" value="Unassembled WGS sequence"/>
</dbReference>
<evidence type="ECO:0000256" key="4">
    <source>
        <dbReference type="ARBA" id="ARBA00022679"/>
    </source>
</evidence>
<dbReference type="InterPro" id="IPR003661">
    <property type="entry name" value="HisK_dim/P_dom"/>
</dbReference>
<accession>A0A0R0BU29</accession>
<comment type="catalytic activity">
    <reaction evidence="1">
        <text>ATP + protein L-histidine = ADP + protein N-phospho-L-histidine.</text>
        <dbReference type="EC" id="2.7.13.3"/>
    </reaction>
</comment>
<dbReference type="PROSITE" id="PS50110">
    <property type="entry name" value="RESPONSE_REGULATORY"/>
    <property type="match status" value="2"/>
</dbReference>
<dbReference type="Pfam" id="PF02518">
    <property type="entry name" value="HATPase_c"/>
    <property type="match status" value="1"/>
</dbReference>
<evidence type="ECO:0000256" key="2">
    <source>
        <dbReference type="ARBA" id="ARBA00012438"/>
    </source>
</evidence>
<dbReference type="EC" id="2.7.13.3" evidence="2"/>
<protein>
    <recommendedName>
        <fullName evidence="2">histidine kinase</fullName>
        <ecNumber evidence="2">2.7.13.3</ecNumber>
    </recommendedName>
</protein>
<evidence type="ECO:0000259" key="11">
    <source>
        <dbReference type="PROSITE" id="PS50110"/>
    </source>
</evidence>
<evidence type="ECO:0000256" key="1">
    <source>
        <dbReference type="ARBA" id="ARBA00000085"/>
    </source>
</evidence>
<dbReference type="InterPro" id="IPR001789">
    <property type="entry name" value="Sig_transdc_resp-reg_receiver"/>
</dbReference>
<keyword evidence="8" id="KW-0902">Two-component regulatory system</keyword>
<proteinExistence type="predicted"/>
<feature type="domain" description="Response regulatory" evidence="11">
    <location>
        <begin position="387"/>
        <end position="502"/>
    </location>
</feature>
<dbReference type="SUPFAM" id="SSF47384">
    <property type="entry name" value="Homodimeric domain of signal transducing histidine kinase"/>
    <property type="match status" value="1"/>
</dbReference>
<dbReference type="InterPro" id="IPR036890">
    <property type="entry name" value="HATPase_C_sf"/>
</dbReference>
<keyword evidence="5" id="KW-0547">Nucleotide-binding</keyword>
<evidence type="ECO:0000256" key="8">
    <source>
        <dbReference type="ARBA" id="ARBA00023012"/>
    </source>
</evidence>
<keyword evidence="6 12" id="KW-0418">Kinase</keyword>
<dbReference type="PATRIC" id="fig|266128.3.peg.5"/>
<evidence type="ECO:0000313" key="13">
    <source>
        <dbReference type="Proteomes" id="UP000051254"/>
    </source>
</evidence>
<evidence type="ECO:0000256" key="3">
    <source>
        <dbReference type="ARBA" id="ARBA00022553"/>
    </source>
</evidence>